<sequence>MKSTLKLLTVLLLGIFSFQAQASHVIGGDIQYEYLGNNRYYIKLVIYRQQPGAGLGATTNVNVTSATCGVNTSIQLTRTAQYLAQGAWDCITPNATIFVPEVNVYETTTSNPLTLTSRCSDYKMSWNLCCRPGGITNIGTGGASSA</sequence>
<dbReference type="AlphaFoldDB" id="A0A6L3ZCI4"/>
<protein>
    <submittedName>
        <fullName evidence="2">Uncharacterized protein</fullName>
    </submittedName>
</protein>
<dbReference type="EMBL" id="WBVQ01000012">
    <property type="protein sequence ID" value="KAB2814980.1"/>
    <property type="molecule type" value="Genomic_DNA"/>
</dbReference>
<accession>A0A6L3ZCI4</accession>
<feature type="signal peptide" evidence="1">
    <location>
        <begin position="1"/>
        <end position="22"/>
    </location>
</feature>
<dbReference type="RefSeq" id="WP_151694377.1">
    <property type="nucleotide sequence ID" value="NZ_WBVQ01000012.1"/>
</dbReference>
<keyword evidence="3" id="KW-1185">Reference proteome</keyword>
<dbReference type="Proteomes" id="UP000484164">
    <property type="component" value="Unassembled WGS sequence"/>
</dbReference>
<evidence type="ECO:0000256" key="1">
    <source>
        <dbReference type="SAM" id="SignalP"/>
    </source>
</evidence>
<evidence type="ECO:0000313" key="3">
    <source>
        <dbReference type="Proteomes" id="UP000484164"/>
    </source>
</evidence>
<reference evidence="2 3" key="1">
    <citation type="submission" date="2019-10" db="EMBL/GenBank/DDBJ databases">
        <title>Genome sequence of Phaeocystidibacter marisrubri JCM30614 (type strain).</title>
        <authorList>
            <person name="Bowman J.P."/>
        </authorList>
    </citation>
    <scope>NUCLEOTIDE SEQUENCE [LARGE SCALE GENOMIC DNA]</scope>
    <source>
        <strain evidence="2 3">JCM 30614</strain>
    </source>
</reference>
<evidence type="ECO:0000313" key="2">
    <source>
        <dbReference type="EMBL" id="KAB2814980.1"/>
    </source>
</evidence>
<keyword evidence="1" id="KW-0732">Signal</keyword>
<organism evidence="2 3">
    <name type="scientific">Phaeocystidibacter marisrubri</name>
    <dbReference type="NCBI Taxonomy" id="1577780"/>
    <lineage>
        <taxon>Bacteria</taxon>
        <taxon>Pseudomonadati</taxon>
        <taxon>Bacteroidota</taxon>
        <taxon>Flavobacteriia</taxon>
        <taxon>Flavobacteriales</taxon>
        <taxon>Phaeocystidibacteraceae</taxon>
        <taxon>Phaeocystidibacter</taxon>
    </lineage>
</organism>
<proteinExistence type="predicted"/>
<feature type="chain" id="PRO_5026654899" evidence="1">
    <location>
        <begin position="23"/>
        <end position="146"/>
    </location>
</feature>
<gene>
    <name evidence="2" type="ORF">F8C82_14670</name>
</gene>
<comment type="caution">
    <text evidence="2">The sequence shown here is derived from an EMBL/GenBank/DDBJ whole genome shotgun (WGS) entry which is preliminary data.</text>
</comment>
<feature type="non-terminal residue" evidence="2">
    <location>
        <position position="146"/>
    </location>
</feature>
<name>A0A6L3ZCI4_9FLAO</name>